<keyword evidence="2" id="KW-0479">Metal-binding</keyword>
<dbReference type="SUPFAM" id="SSF88723">
    <property type="entry name" value="PIN domain-like"/>
    <property type="match status" value="1"/>
</dbReference>
<dbReference type="InterPro" id="IPR058652">
    <property type="entry name" value="VapC50_C"/>
</dbReference>
<keyword evidence="4" id="KW-0460">Magnesium</keyword>
<evidence type="ECO:0000313" key="8">
    <source>
        <dbReference type="Proteomes" id="UP000325957"/>
    </source>
</evidence>
<keyword evidence="1" id="KW-0540">Nuclease</keyword>
<dbReference type="Proteomes" id="UP000325957">
    <property type="component" value="Unassembled WGS sequence"/>
</dbReference>
<dbReference type="Pfam" id="PF13470">
    <property type="entry name" value="PIN_3"/>
    <property type="match status" value="1"/>
</dbReference>
<dbReference type="InterPro" id="IPR029060">
    <property type="entry name" value="PIN-like_dom_sf"/>
</dbReference>
<evidence type="ECO:0000256" key="4">
    <source>
        <dbReference type="ARBA" id="ARBA00022842"/>
    </source>
</evidence>
<evidence type="ECO:0000259" key="6">
    <source>
        <dbReference type="Pfam" id="PF26343"/>
    </source>
</evidence>
<feature type="domain" description="PIN" evidence="5">
    <location>
        <begin position="11"/>
        <end position="115"/>
    </location>
</feature>
<keyword evidence="3" id="KW-0378">Hydrolase</keyword>
<dbReference type="InterPro" id="IPR002716">
    <property type="entry name" value="PIN_dom"/>
</dbReference>
<dbReference type="GO" id="GO:0016787">
    <property type="term" value="F:hydrolase activity"/>
    <property type="evidence" value="ECO:0007669"/>
    <property type="project" value="UniProtKB-KW"/>
</dbReference>
<organism evidence="7 8">
    <name type="scientific">Kocuria coralli</name>
    <dbReference type="NCBI Taxonomy" id="1461025"/>
    <lineage>
        <taxon>Bacteria</taxon>
        <taxon>Bacillati</taxon>
        <taxon>Actinomycetota</taxon>
        <taxon>Actinomycetes</taxon>
        <taxon>Micrococcales</taxon>
        <taxon>Micrococcaceae</taxon>
        <taxon>Kocuria</taxon>
    </lineage>
</organism>
<evidence type="ECO:0000256" key="2">
    <source>
        <dbReference type="ARBA" id="ARBA00022723"/>
    </source>
</evidence>
<name>A0A5J5KU79_9MICC</name>
<sequence length="338" mass="36623">MSDAAGSTRVAVLDACALVPIRLATTLLWLSEAGIFELLWSDRILDEVQRNLPKLGISEEKAAHRVRTMRDAFGEAALVDDFDYLIADMTCDPKDRHVLAAAVRAEADTLVTFNLKDFPPDSTSGWQVEAVHPDTFLTGLLAEDPIGVVGALHRGSADLRNPAQTPTEFLASLTATVPIFANLAADQIRSRAENPDEPSSPITALVSADQDEALAAFGEVGDLTDPAQVALQWWTALDAEPDVARGLTFAPRAWGDYRWAVDMLADRSLASRVIRAVDEPDRIAFMRLIPEVAATAQAFAAYATTVTFLTLVRLDDGMWRVWGLGPALLAAKDIVDDT</sequence>
<dbReference type="GO" id="GO:0046872">
    <property type="term" value="F:metal ion binding"/>
    <property type="evidence" value="ECO:0007669"/>
    <property type="project" value="UniProtKB-KW"/>
</dbReference>
<evidence type="ECO:0000256" key="1">
    <source>
        <dbReference type="ARBA" id="ARBA00022722"/>
    </source>
</evidence>
<protein>
    <submittedName>
        <fullName evidence="7">PIN domain-containing protein</fullName>
    </submittedName>
</protein>
<dbReference type="AlphaFoldDB" id="A0A5J5KU79"/>
<evidence type="ECO:0000256" key="3">
    <source>
        <dbReference type="ARBA" id="ARBA00022801"/>
    </source>
</evidence>
<dbReference type="GO" id="GO:0004518">
    <property type="term" value="F:nuclease activity"/>
    <property type="evidence" value="ECO:0007669"/>
    <property type="project" value="UniProtKB-KW"/>
</dbReference>
<dbReference type="Pfam" id="PF26343">
    <property type="entry name" value="VapC50_C"/>
    <property type="match status" value="1"/>
</dbReference>
<gene>
    <name evidence="7" type="ORF">FCK90_13940</name>
</gene>
<keyword evidence="8" id="KW-1185">Reference proteome</keyword>
<feature type="domain" description="VapC50 C-terminal" evidence="6">
    <location>
        <begin position="133"/>
        <end position="184"/>
    </location>
</feature>
<dbReference type="OrthoDB" id="113459at2"/>
<dbReference type="RefSeq" id="WP_158034919.1">
    <property type="nucleotide sequence ID" value="NZ_ML708631.1"/>
</dbReference>
<proteinExistence type="predicted"/>
<dbReference type="EMBL" id="SZWF01000028">
    <property type="protein sequence ID" value="KAA9393104.1"/>
    <property type="molecule type" value="Genomic_DNA"/>
</dbReference>
<comment type="caution">
    <text evidence="7">The sequence shown here is derived from an EMBL/GenBank/DDBJ whole genome shotgun (WGS) entry which is preliminary data.</text>
</comment>
<evidence type="ECO:0000313" key="7">
    <source>
        <dbReference type="EMBL" id="KAA9393104.1"/>
    </source>
</evidence>
<reference evidence="7 8" key="1">
    <citation type="submission" date="2019-05" db="EMBL/GenBank/DDBJ databases">
        <title>Kocuria coralli sp. nov., a novel actinobacterium isolated from coral reef seawater.</title>
        <authorList>
            <person name="Li J."/>
        </authorList>
    </citation>
    <scope>NUCLEOTIDE SEQUENCE [LARGE SCALE GENOMIC DNA]</scope>
    <source>
        <strain evidence="7 8">SCSIO 13007</strain>
    </source>
</reference>
<evidence type="ECO:0000259" key="5">
    <source>
        <dbReference type="Pfam" id="PF13470"/>
    </source>
</evidence>
<accession>A0A5J5KU79</accession>